<dbReference type="EC" id="3.4.21.-" evidence="7"/>
<feature type="domain" description="PDZ" evidence="11">
    <location>
        <begin position="760"/>
        <end position="842"/>
    </location>
</feature>
<keyword evidence="6 7" id="KW-0720">Serine protease</keyword>
<comment type="subcellular location">
    <subcellularLocation>
        <location evidence="1 7">Cytoplasm</location>
    </subcellularLocation>
</comment>
<evidence type="ECO:0000256" key="8">
    <source>
        <dbReference type="PIRSR" id="PIRSR036421-1"/>
    </source>
</evidence>
<dbReference type="Gene3D" id="2.130.10.10">
    <property type="entry name" value="YVTN repeat-like/Quinoprotein amine dehydrogenase"/>
    <property type="match status" value="1"/>
</dbReference>
<dbReference type="InterPro" id="IPR015943">
    <property type="entry name" value="WD40/YVTN_repeat-like_dom_sf"/>
</dbReference>
<dbReference type="Pfam" id="PF14684">
    <property type="entry name" value="Tricorn_C1"/>
    <property type="match status" value="1"/>
</dbReference>
<feature type="active site" description="Nucleophile" evidence="8">
    <location>
        <position position="966"/>
    </location>
</feature>
<dbReference type="InterPro" id="IPR028204">
    <property type="entry name" value="Tricorn_C1"/>
</dbReference>
<dbReference type="Gene3D" id="3.90.226.10">
    <property type="entry name" value="2-enoyl-CoA Hydratase, Chain A, domain 1"/>
    <property type="match status" value="1"/>
</dbReference>
<evidence type="ECO:0000256" key="1">
    <source>
        <dbReference type="ARBA" id="ARBA00004496"/>
    </source>
</evidence>
<dbReference type="Gene3D" id="3.30.750.44">
    <property type="match status" value="1"/>
</dbReference>
<evidence type="ECO:0000256" key="6">
    <source>
        <dbReference type="ARBA" id="ARBA00022825"/>
    </source>
</evidence>
<accession>A0A9W6SJC8</accession>
<evidence type="ECO:0000313" key="12">
    <source>
        <dbReference type="EMBL" id="GLZ75716.1"/>
    </source>
</evidence>
<evidence type="ECO:0000256" key="3">
    <source>
        <dbReference type="ARBA" id="ARBA00022490"/>
    </source>
</evidence>
<dbReference type="EMBL" id="BSTX01000001">
    <property type="protein sequence ID" value="GLZ75716.1"/>
    <property type="molecule type" value="Genomic_DNA"/>
</dbReference>
<evidence type="ECO:0000313" key="13">
    <source>
        <dbReference type="Proteomes" id="UP001165079"/>
    </source>
</evidence>
<keyword evidence="5 7" id="KW-0378">Hydrolase</keyword>
<evidence type="ECO:0000256" key="5">
    <source>
        <dbReference type="ARBA" id="ARBA00022801"/>
    </source>
</evidence>
<sequence length="1088" mass="117456">MANGYPRFPTIHGDTIVFVCEDDLWSVPSGGGTARRLTAGVGAADHPRVSPDGSLIAYSGREEGPTEVHVVPIEGGESRRLTFEGGARKSVTAWTPDGAGVVYSTNAFSDNYEPRLRSVPAGGGESAELLWVRGTEIAHGEGGVTVICRGYGRDAAHWKRYKGGTAGTLWIDATGSGEFALLPSLGSSVANPQIIGERLYFISDHEGYGNVYSVAFDGTDLARHTDHDDFYARHLSGDGHRLVYHCGGELYLLDPAEDAPRKLDVTIGVTRTQRARRFVDTGEFLHTVELSGDGSRLAITSRGKPFSFGGWEGAVVQHGAPDGVRYRHLTWLPGEDDLVAVAADTGETETLVTLPADGGPERRLSGLDLGRVAELAVSPKRRHVAVANHRNQILLVDLSEEQPVVRVVDTSSYGQITGPVFSPDGDWLAYASPAQASQADSASRTEIRLAEVATGATHVAAERVLRDEGPSFDPDGKFLYFVGHREYNPVYDELHFDLGFPAGSRPYAVVLKADTAAPFRPSPKPLVEDNGKDGKGTGAAEDESTKDDEAAAPEVSLVDVEGLSGRVVPVPVPAGSYERVLGAPGKVLVLSRPVQHTLPYGSDEGPHGVLDMVDLTTGKVERVADAVSWAGSGPDGKTMMYGSGDRLRVLKAGEKAPEETGTTRESGWIDLSRVKVSVRPEAEWPQMFREAWRLMSEHFWNPEMSGVDWPGVYERYSPLVHRVSTRAELSDLFWEMNGELGTSHAYERAGEDRPGPYYGQGRLGVEFDVTDGVYTFAKILRGDTWNAAATSPLTLPGVGVEEGDVLLAVNGQPVGGETGVTPGQRLVNQAGQEVALTVKRGDGEPRTVTVTALSGEGPLRYREWVEANRRRVHEATGGRIGYLHVPDMAPQGFAEFHRGFLAEHDRDGLIVDIRFNGGGHVSALLIEKLARRRIGYDYSRWTTVEPYPVESPRGPMVAIANELAGSDGDIFAHAFKVYGLGPLVGTRTWGGVVGYTDREGLSDNTFLSQPELSFHFDDGGWGVENHGVDPDVEVHQSPQDCAAGRDPQLETAIELALVEVEKRPGDIPSPTDRPVLTPPPLPPRPQNR</sequence>
<proteinExistence type="inferred from homology"/>
<dbReference type="GO" id="GO:0008236">
    <property type="term" value="F:serine-type peptidase activity"/>
    <property type="evidence" value="ECO:0007669"/>
    <property type="project" value="UniProtKB-UniRule"/>
</dbReference>
<feature type="compositionally biased region" description="Basic and acidic residues" evidence="10">
    <location>
        <begin position="526"/>
        <end position="535"/>
    </location>
</feature>
<evidence type="ECO:0000256" key="10">
    <source>
        <dbReference type="SAM" id="MobiDB-lite"/>
    </source>
</evidence>
<feature type="active site" description="Charge relay system" evidence="8">
    <location>
        <position position="744"/>
    </location>
</feature>
<dbReference type="InterPro" id="IPR012393">
    <property type="entry name" value="Tricorn_protease"/>
</dbReference>
<dbReference type="InterPro" id="IPR001478">
    <property type="entry name" value="PDZ"/>
</dbReference>
<gene>
    <name evidence="12" type="primary">tri1</name>
    <name evidence="12" type="ORF">Afil01_05230</name>
</gene>
<dbReference type="Pfam" id="PF26550">
    <property type="entry name" value="Tricorn_2nd"/>
    <property type="match status" value="1"/>
</dbReference>
<dbReference type="Gene3D" id="2.30.42.10">
    <property type="match status" value="1"/>
</dbReference>
<protein>
    <recommendedName>
        <fullName evidence="7">Tricorn protease homolog</fullName>
        <ecNumber evidence="7">3.4.21.-</ecNumber>
    </recommendedName>
</protein>
<organism evidence="12 13">
    <name type="scientific">Actinorhabdospora filicis</name>
    <dbReference type="NCBI Taxonomy" id="1785913"/>
    <lineage>
        <taxon>Bacteria</taxon>
        <taxon>Bacillati</taxon>
        <taxon>Actinomycetota</taxon>
        <taxon>Actinomycetes</taxon>
        <taxon>Micromonosporales</taxon>
        <taxon>Micromonosporaceae</taxon>
        <taxon>Actinorhabdospora</taxon>
    </lineage>
</organism>
<comment type="similarity">
    <text evidence="2 7">Belongs to the peptidase S41B family.</text>
</comment>
<keyword evidence="4 7" id="KW-0645">Protease</keyword>
<dbReference type="AlphaFoldDB" id="A0A9W6SJC8"/>
<reference evidence="12" key="1">
    <citation type="submission" date="2023-03" db="EMBL/GenBank/DDBJ databases">
        <title>Actinorhabdospora filicis NBRC 111898.</title>
        <authorList>
            <person name="Ichikawa N."/>
            <person name="Sato H."/>
            <person name="Tonouchi N."/>
        </authorList>
    </citation>
    <scope>NUCLEOTIDE SEQUENCE</scope>
    <source>
        <strain evidence="12">NBRC 111898</strain>
    </source>
</reference>
<evidence type="ECO:0000256" key="2">
    <source>
        <dbReference type="ARBA" id="ARBA00008524"/>
    </source>
</evidence>
<dbReference type="SUPFAM" id="SSF52096">
    <property type="entry name" value="ClpP/crotonase"/>
    <property type="match status" value="1"/>
</dbReference>
<feature type="region of interest" description="Disordered" evidence="10">
    <location>
        <begin position="1061"/>
        <end position="1088"/>
    </location>
</feature>
<keyword evidence="3 7" id="KW-0963">Cytoplasm</keyword>
<dbReference type="InterPro" id="IPR029414">
    <property type="entry name" value="Tricorn_PDZ"/>
</dbReference>
<dbReference type="PIRSF" id="PIRSF036421">
    <property type="entry name" value="Tricorn_protease"/>
    <property type="match status" value="1"/>
</dbReference>
<dbReference type="Pfam" id="PF26549">
    <property type="entry name" value="Tricorn_N"/>
    <property type="match status" value="1"/>
</dbReference>
<evidence type="ECO:0000256" key="4">
    <source>
        <dbReference type="ARBA" id="ARBA00022670"/>
    </source>
</evidence>
<dbReference type="InterPro" id="IPR036034">
    <property type="entry name" value="PDZ_sf"/>
</dbReference>
<dbReference type="SUPFAM" id="SSF82171">
    <property type="entry name" value="DPP6 N-terminal domain-like"/>
    <property type="match status" value="1"/>
</dbReference>
<dbReference type="Proteomes" id="UP001165079">
    <property type="component" value="Unassembled WGS sequence"/>
</dbReference>
<evidence type="ECO:0000256" key="9">
    <source>
        <dbReference type="PIRSR" id="PIRSR036421-3"/>
    </source>
</evidence>
<dbReference type="SUPFAM" id="SSF69304">
    <property type="entry name" value="Tricorn protease N-terminal domain"/>
    <property type="match status" value="1"/>
</dbReference>
<feature type="region of interest" description="Disordered" evidence="10">
    <location>
        <begin position="519"/>
        <end position="552"/>
    </location>
</feature>
<dbReference type="PANTHER" id="PTHR43253:SF1">
    <property type="entry name" value="TRICORN PROTEASE HOMOLOG 2-RELATED"/>
    <property type="match status" value="1"/>
</dbReference>
<dbReference type="Pfam" id="PF03572">
    <property type="entry name" value="Peptidase_S41"/>
    <property type="match status" value="1"/>
</dbReference>
<evidence type="ECO:0000256" key="7">
    <source>
        <dbReference type="PIRNR" id="PIRNR036421"/>
    </source>
</evidence>
<dbReference type="Pfam" id="PF14685">
    <property type="entry name" value="PDZ_Tricorn"/>
    <property type="match status" value="1"/>
</dbReference>
<feature type="compositionally biased region" description="Pro residues" evidence="10">
    <location>
        <begin position="1076"/>
        <end position="1088"/>
    </location>
</feature>
<dbReference type="Gene3D" id="2.120.10.60">
    <property type="entry name" value="Tricorn protease N-terminal domain"/>
    <property type="match status" value="1"/>
</dbReference>
<comment type="function">
    <text evidence="7">Degrades oligopeptides.</text>
</comment>
<dbReference type="CDD" id="cd07562">
    <property type="entry name" value="Peptidase_S41_TRI"/>
    <property type="match status" value="1"/>
</dbReference>
<keyword evidence="13" id="KW-1185">Reference proteome</keyword>
<dbReference type="PROSITE" id="PS50106">
    <property type="entry name" value="PDZ"/>
    <property type="match status" value="1"/>
</dbReference>
<dbReference type="SMART" id="SM00245">
    <property type="entry name" value="TSPc"/>
    <property type="match status" value="1"/>
</dbReference>
<dbReference type="GO" id="GO:0005737">
    <property type="term" value="C:cytoplasm"/>
    <property type="evidence" value="ECO:0007669"/>
    <property type="project" value="UniProtKB-SubCell"/>
</dbReference>
<feature type="active site" description="Charge relay system" evidence="8">
    <location>
        <position position="1024"/>
    </location>
</feature>
<name>A0A9W6SJC8_9ACTN</name>
<comment type="caution">
    <text evidence="12">The sequence shown here is derived from an EMBL/GenBank/DDBJ whole genome shotgun (WGS) entry which is preliminary data.</text>
</comment>
<dbReference type="InterPro" id="IPR029045">
    <property type="entry name" value="ClpP/crotonase-like_dom_sf"/>
</dbReference>
<feature type="site" description="Transition state stabilizer; via amide nitrogen" evidence="9">
    <location>
        <position position="967"/>
    </location>
</feature>
<dbReference type="GO" id="GO:0006508">
    <property type="term" value="P:proteolysis"/>
    <property type="evidence" value="ECO:0007669"/>
    <property type="project" value="UniProtKB-UniRule"/>
</dbReference>
<dbReference type="PANTHER" id="PTHR43253">
    <property type="entry name" value="TRICORN PROTEASE HOMOLOG 2-RELATED"/>
    <property type="match status" value="1"/>
</dbReference>
<dbReference type="SUPFAM" id="SSF50156">
    <property type="entry name" value="PDZ domain-like"/>
    <property type="match status" value="1"/>
</dbReference>
<dbReference type="InterPro" id="IPR005151">
    <property type="entry name" value="Tail-specific_protease"/>
</dbReference>
<evidence type="ECO:0000259" key="11">
    <source>
        <dbReference type="PROSITE" id="PS50106"/>
    </source>
</evidence>
<dbReference type="RefSeq" id="WP_285660946.1">
    <property type="nucleotide sequence ID" value="NZ_BSTX01000001.1"/>
</dbReference>